<dbReference type="Proteomes" id="UP000309038">
    <property type="component" value="Unassembled WGS sequence"/>
</dbReference>
<organism evidence="2 3">
    <name type="scientific">Hermanssonia centrifuga</name>
    <dbReference type="NCBI Taxonomy" id="98765"/>
    <lineage>
        <taxon>Eukaryota</taxon>
        <taxon>Fungi</taxon>
        <taxon>Dikarya</taxon>
        <taxon>Basidiomycota</taxon>
        <taxon>Agaricomycotina</taxon>
        <taxon>Agaricomycetes</taxon>
        <taxon>Polyporales</taxon>
        <taxon>Meruliaceae</taxon>
        <taxon>Hermanssonia</taxon>
    </lineage>
</organism>
<name>A0A4S4KUG4_9APHY</name>
<keyword evidence="1" id="KW-0812">Transmembrane</keyword>
<reference evidence="2 3" key="1">
    <citation type="submission" date="2019-02" db="EMBL/GenBank/DDBJ databases">
        <title>Genome sequencing of the rare red list fungi Phlebia centrifuga.</title>
        <authorList>
            <person name="Buettner E."/>
            <person name="Kellner H."/>
        </authorList>
    </citation>
    <scope>NUCLEOTIDE SEQUENCE [LARGE SCALE GENOMIC DNA]</scope>
    <source>
        <strain evidence="2 3">DSM 108282</strain>
    </source>
</reference>
<dbReference type="AlphaFoldDB" id="A0A4S4KUG4"/>
<dbReference type="PANTHER" id="PTHR45694:SF5">
    <property type="entry name" value="GLUTAREDOXIN 2"/>
    <property type="match status" value="1"/>
</dbReference>
<protein>
    <submittedName>
        <fullName evidence="2">Uncharacterized protein</fullName>
    </submittedName>
</protein>
<dbReference type="PROSITE" id="PS51354">
    <property type="entry name" value="GLUTAREDOXIN_2"/>
    <property type="match status" value="1"/>
</dbReference>
<dbReference type="GO" id="GO:0005796">
    <property type="term" value="C:Golgi lumen"/>
    <property type="evidence" value="ECO:0007669"/>
    <property type="project" value="TreeGrafter"/>
</dbReference>
<dbReference type="InterPro" id="IPR036249">
    <property type="entry name" value="Thioredoxin-like_sf"/>
</dbReference>
<evidence type="ECO:0000313" key="2">
    <source>
        <dbReference type="EMBL" id="THH02295.1"/>
    </source>
</evidence>
<dbReference type="EMBL" id="SGPJ01000008">
    <property type="protein sequence ID" value="THH02295.1"/>
    <property type="molecule type" value="Genomic_DNA"/>
</dbReference>
<dbReference type="GO" id="GO:0005801">
    <property type="term" value="C:cis-Golgi network"/>
    <property type="evidence" value="ECO:0007669"/>
    <property type="project" value="TreeGrafter"/>
</dbReference>
<sequence>MAHRRNYSSRHIDMAKVSLDSPPLTPPLAMISSFQLANQSTRKPKQFWQRMTFLALFALIAISIYVLLVGQPSLAPIDIHDADRSLKGLASQRLSRLTSEAYRLAALHSKRPKDTQNISSAAVPPVQLTTEQELAAVTSFLASLPQNVIPSSVDPSKPIDPELVLDFDTRSPQAAEEIRDLVHDAWSRYPVVLYSKMHSPVSRELKQILSDLNLLPPPVLIEVENRPDEEVLKSVLHRLTGEPELPLLLVGGQTVGTLQEIRYMNSKGDLARKMNEAGAVVDGAKKKKGRKH</sequence>
<comment type="caution">
    <text evidence="2">The sequence shown here is derived from an EMBL/GenBank/DDBJ whole genome shotgun (WGS) entry which is preliminary data.</text>
</comment>
<keyword evidence="1" id="KW-1133">Transmembrane helix</keyword>
<evidence type="ECO:0000313" key="3">
    <source>
        <dbReference type="Proteomes" id="UP000309038"/>
    </source>
</evidence>
<dbReference type="GO" id="GO:0015038">
    <property type="term" value="F:glutathione disulfide oxidoreductase activity"/>
    <property type="evidence" value="ECO:0007669"/>
    <property type="project" value="TreeGrafter"/>
</dbReference>
<feature type="transmembrane region" description="Helical" evidence="1">
    <location>
        <begin position="51"/>
        <end position="70"/>
    </location>
</feature>
<dbReference type="SUPFAM" id="SSF52833">
    <property type="entry name" value="Thioredoxin-like"/>
    <property type="match status" value="1"/>
</dbReference>
<evidence type="ECO:0000256" key="1">
    <source>
        <dbReference type="SAM" id="Phobius"/>
    </source>
</evidence>
<dbReference type="GO" id="GO:0034599">
    <property type="term" value="P:cellular response to oxidative stress"/>
    <property type="evidence" value="ECO:0007669"/>
    <property type="project" value="TreeGrafter"/>
</dbReference>
<keyword evidence="1" id="KW-0472">Membrane</keyword>
<dbReference type="Gene3D" id="3.40.30.10">
    <property type="entry name" value="Glutaredoxin"/>
    <property type="match status" value="1"/>
</dbReference>
<dbReference type="GO" id="GO:0000324">
    <property type="term" value="C:fungal-type vacuole"/>
    <property type="evidence" value="ECO:0007669"/>
    <property type="project" value="TreeGrafter"/>
</dbReference>
<keyword evidence="3" id="KW-1185">Reference proteome</keyword>
<accession>A0A4S4KUG4</accession>
<dbReference type="PANTHER" id="PTHR45694">
    <property type="entry name" value="GLUTAREDOXIN 2"/>
    <property type="match status" value="1"/>
</dbReference>
<gene>
    <name evidence="2" type="ORF">EW026_g588</name>
</gene>
<proteinExistence type="predicted"/>